<accession>A0A6H5HJH0</accession>
<gene>
    <name evidence="1" type="ORF">NTEN_LOCUS20775</name>
</gene>
<reference evidence="1 2" key="1">
    <citation type="submission" date="2020-02" db="EMBL/GenBank/DDBJ databases">
        <authorList>
            <person name="Ferguson B K."/>
        </authorList>
    </citation>
    <scope>NUCLEOTIDE SEQUENCE [LARGE SCALE GENOMIC DNA]</scope>
</reference>
<keyword evidence="2" id="KW-1185">Reference proteome</keyword>
<organism evidence="1 2">
    <name type="scientific">Nesidiocoris tenuis</name>
    <dbReference type="NCBI Taxonomy" id="355587"/>
    <lineage>
        <taxon>Eukaryota</taxon>
        <taxon>Metazoa</taxon>
        <taxon>Ecdysozoa</taxon>
        <taxon>Arthropoda</taxon>
        <taxon>Hexapoda</taxon>
        <taxon>Insecta</taxon>
        <taxon>Pterygota</taxon>
        <taxon>Neoptera</taxon>
        <taxon>Paraneoptera</taxon>
        <taxon>Hemiptera</taxon>
        <taxon>Heteroptera</taxon>
        <taxon>Panheteroptera</taxon>
        <taxon>Cimicomorpha</taxon>
        <taxon>Miridae</taxon>
        <taxon>Dicyphina</taxon>
        <taxon>Nesidiocoris</taxon>
    </lineage>
</organism>
<evidence type="ECO:0000313" key="2">
    <source>
        <dbReference type="Proteomes" id="UP000479000"/>
    </source>
</evidence>
<dbReference type="AlphaFoldDB" id="A0A6H5HJH0"/>
<proteinExistence type="predicted"/>
<protein>
    <submittedName>
        <fullName evidence="1">Uncharacterized protein</fullName>
    </submittedName>
</protein>
<evidence type="ECO:0000313" key="1">
    <source>
        <dbReference type="EMBL" id="CAB0016617.1"/>
    </source>
</evidence>
<name>A0A6H5HJH0_9HEMI</name>
<sequence>MKKSRLRERLFTAFGGRTAPCLMQIRIEAKTQKFWRNLPPTIRRRLSPNRDTTLLRRTAKRNPIRDWRLAQCPAPRVGIGRGACDSPNRGSVDAEKPRILLPRSFHRRLLLRRVDRSREYISKLV</sequence>
<dbReference type="Proteomes" id="UP000479000">
    <property type="component" value="Unassembled WGS sequence"/>
</dbReference>
<dbReference type="EMBL" id="CADCXU010030497">
    <property type="protein sequence ID" value="CAB0016617.1"/>
    <property type="molecule type" value="Genomic_DNA"/>
</dbReference>